<name>A0A2N9IX11_FAGSY</name>
<feature type="domain" description="Reverse transcriptase/retrotransposon-derived protein RNase H-like" evidence="1">
    <location>
        <begin position="293"/>
        <end position="385"/>
    </location>
</feature>
<dbReference type="Pfam" id="PF17921">
    <property type="entry name" value="Integrase_H2C2"/>
    <property type="match status" value="1"/>
</dbReference>
<proteinExistence type="predicted"/>
<feature type="domain" description="Integrase zinc-binding" evidence="2">
    <location>
        <begin position="501"/>
        <end position="553"/>
    </location>
</feature>
<dbReference type="Gene3D" id="1.10.340.70">
    <property type="match status" value="1"/>
</dbReference>
<dbReference type="InterPro" id="IPR041577">
    <property type="entry name" value="RT_RNaseH_2"/>
</dbReference>
<evidence type="ECO:0000259" key="2">
    <source>
        <dbReference type="Pfam" id="PF17921"/>
    </source>
</evidence>
<dbReference type="InterPro" id="IPR043502">
    <property type="entry name" value="DNA/RNA_pol_sf"/>
</dbReference>
<dbReference type="Gene3D" id="3.30.70.270">
    <property type="match status" value="1"/>
</dbReference>
<organism evidence="3">
    <name type="scientific">Fagus sylvatica</name>
    <name type="common">Beechnut</name>
    <dbReference type="NCBI Taxonomy" id="28930"/>
    <lineage>
        <taxon>Eukaryota</taxon>
        <taxon>Viridiplantae</taxon>
        <taxon>Streptophyta</taxon>
        <taxon>Embryophyta</taxon>
        <taxon>Tracheophyta</taxon>
        <taxon>Spermatophyta</taxon>
        <taxon>Magnoliopsida</taxon>
        <taxon>eudicotyledons</taxon>
        <taxon>Gunneridae</taxon>
        <taxon>Pentapetalae</taxon>
        <taxon>rosids</taxon>
        <taxon>fabids</taxon>
        <taxon>Fagales</taxon>
        <taxon>Fagaceae</taxon>
        <taxon>Fagus</taxon>
    </lineage>
</organism>
<dbReference type="Pfam" id="PF17919">
    <property type="entry name" value="RT_RNaseH_2"/>
    <property type="match status" value="1"/>
</dbReference>
<sequence>MGHKANECNKPLLSKGRALMLEDVVEIEDVVESDDEELVGGDNEEEEGMVLVMKKTLLTLRKEEDDECQEAVNKLGLKTEEQSHPYKLTWLKKGGNIKVIRRCMVPFSIQKKYEDVEQHLYLEGQGKEDHLASHEALESVGEVPSAIKELLEEFEDCTPIELPLGLPPMRDIQHVVDLIPEASLPNRAAYRMAPKEKEKLHPINKITIKYWFPIPRLDDMLDNLAGSKVNLRSRAFPWMGRRLEPSWSGPIPKTVGEVRSFHGLATFYRRFVKRFSVIAAPLTDCLKKDNFEWGESTELAFNTLKTALTTAPILSLPDFEKLFEIDCNASGVGIGGVLSQEGRPIAYFSEKLNGPKLNYSTYDLEFYAIVQTIKHWAYYLAYREFFLNTDHEALKHLNNQQTLNKRHGKWVSYLQQFNFSIKHKSGSLDKMADGLSRRQSLLVMMRTNVGGFEEFKESYKEDEKQWLVVQALQQGNRVGFPNYWLEDGYLFKEGRLCVPNCSLRQQLVLEHHIQGHFGIDKTLGLLQRNYHWHGMRKDVGRLVNSCGVCQRSKGEVPMLDCT</sequence>
<dbReference type="CDD" id="cd09274">
    <property type="entry name" value="RNase_HI_RT_Ty3"/>
    <property type="match status" value="1"/>
</dbReference>
<protein>
    <recommendedName>
        <fullName evidence="4">Reverse transcriptase/retrotransposon-derived protein RNase H-like domain-containing protein</fullName>
    </recommendedName>
</protein>
<dbReference type="FunFam" id="1.10.340.70:FF:000001">
    <property type="entry name" value="Retrovirus-related Pol polyprotein from transposon gypsy-like Protein"/>
    <property type="match status" value="1"/>
</dbReference>
<evidence type="ECO:0008006" key="4">
    <source>
        <dbReference type="Google" id="ProtNLM"/>
    </source>
</evidence>
<gene>
    <name evidence="3" type="ORF">FSB_LOCUS57808</name>
</gene>
<dbReference type="SUPFAM" id="SSF56672">
    <property type="entry name" value="DNA/RNA polymerases"/>
    <property type="match status" value="1"/>
</dbReference>
<dbReference type="EMBL" id="OIVN01006293">
    <property type="protein sequence ID" value="SPD29926.1"/>
    <property type="molecule type" value="Genomic_DNA"/>
</dbReference>
<reference evidence="3" key="1">
    <citation type="submission" date="2018-02" db="EMBL/GenBank/DDBJ databases">
        <authorList>
            <person name="Cohen D.B."/>
            <person name="Kent A.D."/>
        </authorList>
    </citation>
    <scope>NUCLEOTIDE SEQUENCE</scope>
</reference>
<accession>A0A2N9IX11</accession>
<dbReference type="AlphaFoldDB" id="A0A2N9IX11"/>
<dbReference type="InterPro" id="IPR043128">
    <property type="entry name" value="Rev_trsase/Diguanyl_cyclase"/>
</dbReference>
<dbReference type="InterPro" id="IPR041588">
    <property type="entry name" value="Integrase_H2C2"/>
</dbReference>
<evidence type="ECO:0000259" key="1">
    <source>
        <dbReference type="Pfam" id="PF17919"/>
    </source>
</evidence>
<dbReference type="PANTHER" id="PTHR35046">
    <property type="entry name" value="ZINC KNUCKLE (CCHC-TYPE) FAMILY PROTEIN"/>
    <property type="match status" value="1"/>
</dbReference>
<dbReference type="PANTHER" id="PTHR35046:SF26">
    <property type="entry name" value="RNA-DIRECTED DNA POLYMERASE"/>
    <property type="match status" value="1"/>
</dbReference>
<evidence type="ECO:0000313" key="3">
    <source>
        <dbReference type="EMBL" id="SPD29926.1"/>
    </source>
</evidence>
<dbReference type="FunFam" id="3.30.70.270:FF:000020">
    <property type="entry name" value="Transposon Tf2-6 polyprotein-like Protein"/>
    <property type="match status" value="1"/>
</dbReference>